<accession>A0A4Y8JUD2</accession>
<evidence type="ECO:0000259" key="7">
    <source>
        <dbReference type="PROSITE" id="PS51722"/>
    </source>
</evidence>
<keyword evidence="9" id="KW-1185">Reference proteome</keyword>
<sequence>MSPTPTHPLADTAQGTLFRFATAGSVDDGKSTLVGRLLHDSKAILADQLDTVTRTSTERGFGGASGGIDFALLTDGLRAEREQGITIDVAYRYFATARRSFILADCPGHVQYTRNMVTGATTADAVIMLIDARKGVLEQTRRHLSVVKLLRVPHIVIAVNKIDLLGYDEEAFSTVAAAVRAVTEELALGAVHVIPVSALAGDNVVDRSANTPWYTGPSLLELLETLPAADEVDSAVEDFRLPVQLVVRPQGAVAVAPDAAHAFRDYRAYAGQVASGTVRVGDAVTVAPGGATTVVTGIDFAGRELEQASAPQSVSLRLRDELDIARGAVIGAAGTLPEPVRDLTADLFWLDPRPLTPGARALVKFGTSTVQALLGTVTGRLNLDTLDLETAGSLDVNDIGQVTVRLATALPLETYAANRRAGAFLVIHPQDGATLAAGIVTEAGVPA</sequence>
<dbReference type="CDD" id="cd04166">
    <property type="entry name" value="CysN_ATPS"/>
    <property type="match status" value="1"/>
</dbReference>
<dbReference type="PROSITE" id="PS51722">
    <property type="entry name" value="G_TR_2"/>
    <property type="match status" value="1"/>
</dbReference>
<dbReference type="EC" id="2.7.7.4" evidence="1"/>
<gene>
    <name evidence="8" type="ORF">E3T49_13820</name>
</gene>
<dbReference type="NCBIfam" id="TIGR02034">
    <property type="entry name" value="CysN"/>
    <property type="match status" value="1"/>
</dbReference>
<dbReference type="CDD" id="cd04095">
    <property type="entry name" value="CysN_NoDQ_III"/>
    <property type="match status" value="1"/>
</dbReference>
<proteinExistence type="predicted"/>
<evidence type="ECO:0000256" key="6">
    <source>
        <dbReference type="ARBA" id="ARBA00023134"/>
    </source>
</evidence>
<dbReference type="InterPro" id="IPR000795">
    <property type="entry name" value="T_Tr_GTP-bd_dom"/>
</dbReference>
<evidence type="ECO:0000256" key="5">
    <source>
        <dbReference type="ARBA" id="ARBA00022840"/>
    </source>
</evidence>
<protein>
    <recommendedName>
        <fullName evidence="1">sulfate adenylyltransferase</fullName>
        <ecNumber evidence="1">2.7.7.4</ecNumber>
    </recommendedName>
</protein>
<keyword evidence="3 8" id="KW-0548">Nucleotidyltransferase</keyword>
<keyword evidence="5" id="KW-0067">ATP-binding</keyword>
<dbReference type="Pfam" id="PF22594">
    <property type="entry name" value="GTP-eEF1A_C"/>
    <property type="match status" value="1"/>
</dbReference>
<dbReference type="SUPFAM" id="SSF50465">
    <property type="entry name" value="EF-Tu/eEF-1alpha/eIF2-gamma C-terminal domain"/>
    <property type="match status" value="1"/>
</dbReference>
<dbReference type="FunFam" id="3.40.50.300:FF:000119">
    <property type="entry name" value="Sulfate adenylyltransferase subunit 1"/>
    <property type="match status" value="1"/>
</dbReference>
<dbReference type="Pfam" id="PF00009">
    <property type="entry name" value="GTP_EFTU"/>
    <property type="match status" value="1"/>
</dbReference>
<dbReference type="Gene3D" id="2.40.30.10">
    <property type="entry name" value="Translation factors"/>
    <property type="match status" value="2"/>
</dbReference>
<evidence type="ECO:0000256" key="3">
    <source>
        <dbReference type="ARBA" id="ARBA00022695"/>
    </source>
</evidence>
<keyword evidence="4" id="KW-0547">Nucleotide-binding</keyword>
<comment type="caution">
    <text evidence="8">The sequence shown here is derived from an EMBL/GenBank/DDBJ whole genome shotgun (WGS) entry which is preliminary data.</text>
</comment>
<dbReference type="GO" id="GO:0005524">
    <property type="term" value="F:ATP binding"/>
    <property type="evidence" value="ECO:0007669"/>
    <property type="project" value="UniProtKB-KW"/>
</dbReference>
<keyword evidence="2 8" id="KW-0808">Transferase</keyword>
<dbReference type="OrthoDB" id="9804504at2"/>
<dbReference type="GO" id="GO:0005525">
    <property type="term" value="F:GTP binding"/>
    <property type="evidence" value="ECO:0007669"/>
    <property type="project" value="UniProtKB-KW"/>
</dbReference>
<evidence type="ECO:0000256" key="4">
    <source>
        <dbReference type="ARBA" id="ARBA00022741"/>
    </source>
</evidence>
<dbReference type="SUPFAM" id="SSF50447">
    <property type="entry name" value="Translation proteins"/>
    <property type="match status" value="1"/>
</dbReference>
<evidence type="ECO:0000256" key="1">
    <source>
        <dbReference type="ARBA" id="ARBA00012391"/>
    </source>
</evidence>
<dbReference type="GO" id="GO:0004781">
    <property type="term" value="F:sulfate adenylyltransferase (ATP) activity"/>
    <property type="evidence" value="ECO:0007669"/>
    <property type="project" value="UniProtKB-EC"/>
</dbReference>
<dbReference type="RefSeq" id="WP_134425475.1">
    <property type="nucleotide sequence ID" value="NZ_SOHA01000039.1"/>
</dbReference>
<dbReference type="SUPFAM" id="SSF52540">
    <property type="entry name" value="P-loop containing nucleoside triphosphate hydrolases"/>
    <property type="match status" value="1"/>
</dbReference>
<dbReference type="GO" id="GO:0003924">
    <property type="term" value="F:GTPase activity"/>
    <property type="evidence" value="ECO:0007669"/>
    <property type="project" value="InterPro"/>
</dbReference>
<dbReference type="Proteomes" id="UP000297472">
    <property type="component" value="Unassembled WGS sequence"/>
</dbReference>
<dbReference type="EMBL" id="SOHA01000039">
    <property type="protein sequence ID" value="TFD27607.1"/>
    <property type="molecule type" value="Genomic_DNA"/>
</dbReference>
<feature type="domain" description="Tr-type G" evidence="7">
    <location>
        <begin position="15"/>
        <end position="231"/>
    </location>
</feature>
<evidence type="ECO:0000256" key="2">
    <source>
        <dbReference type="ARBA" id="ARBA00022679"/>
    </source>
</evidence>
<dbReference type="InterPro" id="IPR044139">
    <property type="entry name" value="CysN_NoDQ_III"/>
</dbReference>
<dbReference type="InterPro" id="IPR011779">
    <property type="entry name" value="SO4_adenylTrfase_lsu"/>
</dbReference>
<reference evidence="8 9" key="1">
    <citation type="submission" date="2019-03" db="EMBL/GenBank/DDBJ databases">
        <title>Genomics of glacier-inhabiting Cryobacterium strains.</title>
        <authorList>
            <person name="Liu Q."/>
            <person name="Xin Y.-H."/>
        </authorList>
    </citation>
    <scope>NUCLEOTIDE SEQUENCE [LARGE SCALE GENOMIC DNA]</scope>
    <source>
        <strain evidence="8 9">TMT1-51</strain>
    </source>
</reference>
<evidence type="ECO:0000313" key="8">
    <source>
        <dbReference type="EMBL" id="TFD27607.1"/>
    </source>
</evidence>
<dbReference type="InterPro" id="IPR054696">
    <property type="entry name" value="GTP-eEF1A_C"/>
</dbReference>
<dbReference type="GO" id="GO:0006790">
    <property type="term" value="P:sulfur compound metabolic process"/>
    <property type="evidence" value="ECO:0007669"/>
    <property type="project" value="InterPro"/>
</dbReference>
<dbReference type="InterPro" id="IPR041757">
    <property type="entry name" value="CysN_GTP-bd"/>
</dbReference>
<dbReference type="Gene3D" id="3.40.50.300">
    <property type="entry name" value="P-loop containing nucleotide triphosphate hydrolases"/>
    <property type="match status" value="1"/>
</dbReference>
<dbReference type="InterPro" id="IPR050100">
    <property type="entry name" value="TRAFAC_GTPase_members"/>
</dbReference>
<name>A0A4Y8JUD2_9MICO</name>
<evidence type="ECO:0000313" key="9">
    <source>
        <dbReference type="Proteomes" id="UP000297472"/>
    </source>
</evidence>
<dbReference type="InterPro" id="IPR027417">
    <property type="entry name" value="P-loop_NTPase"/>
</dbReference>
<dbReference type="PANTHER" id="PTHR23115">
    <property type="entry name" value="TRANSLATION FACTOR"/>
    <property type="match status" value="1"/>
</dbReference>
<organism evidence="8 9">
    <name type="scientific">Cryobacterium cryoconiti</name>
    <dbReference type="NCBI Taxonomy" id="1259239"/>
    <lineage>
        <taxon>Bacteria</taxon>
        <taxon>Bacillati</taxon>
        <taxon>Actinomycetota</taxon>
        <taxon>Actinomycetes</taxon>
        <taxon>Micrococcales</taxon>
        <taxon>Microbacteriaceae</taxon>
        <taxon>Cryobacterium</taxon>
    </lineage>
</organism>
<dbReference type="InterPro" id="IPR009001">
    <property type="entry name" value="Transl_elong_EF1A/Init_IF2_C"/>
</dbReference>
<keyword evidence="6" id="KW-0342">GTP-binding</keyword>
<dbReference type="InterPro" id="IPR009000">
    <property type="entry name" value="Transl_B-barrel_sf"/>
</dbReference>
<dbReference type="InterPro" id="IPR031157">
    <property type="entry name" value="G_TR_CS"/>
</dbReference>
<dbReference type="PROSITE" id="PS00301">
    <property type="entry name" value="G_TR_1"/>
    <property type="match status" value="1"/>
</dbReference>
<dbReference type="PRINTS" id="PR00315">
    <property type="entry name" value="ELONGATNFCT"/>
</dbReference>
<dbReference type="AlphaFoldDB" id="A0A4Y8JUD2"/>